<dbReference type="EMBL" id="HACG01051352">
    <property type="protein sequence ID" value="CEK98223.1"/>
    <property type="molecule type" value="Transcribed_RNA"/>
</dbReference>
<evidence type="ECO:0000313" key="1">
    <source>
        <dbReference type="EMBL" id="CEK98223.1"/>
    </source>
</evidence>
<reference evidence="1" key="1">
    <citation type="submission" date="2014-12" db="EMBL/GenBank/DDBJ databases">
        <title>Insight into the proteome of Arion vulgaris.</title>
        <authorList>
            <person name="Aradska J."/>
            <person name="Bulat T."/>
            <person name="Smidak R."/>
            <person name="Sarate P."/>
            <person name="Gangsoo J."/>
            <person name="Sialana F."/>
            <person name="Bilban M."/>
            <person name="Lubec G."/>
        </authorList>
    </citation>
    <scope>NUCLEOTIDE SEQUENCE</scope>
    <source>
        <tissue evidence="1">Skin</tissue>
    </source>
</reference>
<organism evidence="1">
    <name type="scientific">Arion vulgaris</name>
    <dbReference type="NCBI Taxonomy" id="1028688"/>
    <lineage>
        <taxon>Eukaryota</taxon>
        <taxon>Metazoa</taxon>
        <taxon>Spiralia</taxon>
        <taxon>Lophotrochozoa</taxon>
        <taxon>Mollusca</taxon>
        <taxon>Gastropoda</taxon>
        <taxon>Heterobranchia</taxon>
        <taxon>Euthyneura</taxon>
        <taxon>Panpulmonata</taxon>
        <taxon>Eupulmonata</taxon>
        <taxon>Stylommatophora</taxon>
        <taxon>Helicina</taxon>
        <taxon>Arionoidea</taxon>
        <taxon>Arionidae</taxon>
        <taxon>Arion</taxon>
    </lineage>
</organism>
<gene>
    <name evidence="1" type="primary">ORF218129</name>
</gene>
<accession>A0A0B7BZ14</accession>
<sequence>ENKFNSISRSESQIITKNNLLKSEHINGGFPHFSCGIDSLSSNNNIEIGSLRNGCSIHSLSPAGSPIPELVISSE</sequence>
<dbReference type="AlphaFoldDB" id="A0A0B7BZ14"/>
<name>A0A0B7BZ14_9EUPU</name>
<protein>
    <submittedName>
        <fullName evidence="1">Uncharacterized protein</fullName>
    </submittedName>
</protein>
<proteinExistence type="predicted"/>
<feature type="non-terminal residue" evidence="1">
    <location>
        <position position="1"/>
    </location>
</feature>
<feature type="non-terminal residue" evidence="1">
    <location>
        <position position="75"/>
    </location>
</feature>